<protein>
    <submittedName>
        <fullName evidence="1">Uncharacterized protein</fullName>
    </submittedName>
</protein>
<reference evidence="1" key="1">
    <citation type="submission" date="2020-07" db="EMBL/GenBank/DDBJ databases">
        <title>Multicomponent nature underlies the extraordinary mechanical properties of spider dragline silk.</title>
        <authorList>
            <person name="Kono N."/>
            <person name="Nakamura H."/>
            <person name="Mori M."/>
            <person name="Yoshida Y."/>
            <person name="Ohtoshi R."/>
            <person name="Malay A.D."/>
            <person name="Moran D.A.P."/>
            <person name="Tomita M."/>
            <person name="Numata K."/>
            <person name="Arakawa K."/>
        </authorList>
    </citation>
    <scope>NUCLEOTIDE SEQUENCE</scope>
</reference>
<dbReference type="AlphaFoldDB" id="A0A8X6LNN8"/>
<dbReference type="EMBL" id="BMAO01017226">
    <property type="protein sequence ID" value="GFR14169.1"/>
    <property type="molecule type" value="Genomic_DNA"/>
</dbReference>
<comment type="caution">
    <text evidence="1">The sequence shown here is derived from an EMBL/GenBank/DDBJ whole genome shotgun (WGS) entry which is preliminary data.</text>
</comment>
<evidence type="ECO:0000313" key="2">
    <source>
        <dbReference type="Proteomes" id="UP000887116"/>
    </source>
</evidence>
<dbReference type="OrthoDB" id="6423242at2759"/>
<proteinExistence type="predicted"/>
<dbReference type="Proteomes" id="UP000887116">
    <property type="component" value="Unassembled WGS sequence"/>
</dbReference>
<name>A0A8X6LNN8_TRICU</name>
<sequence>MKYEVERCSTPVSQFTVGLRAHQIDLSPLLRIEEIQKLSNPSDGNHCPGKENPSDFITRGLSLNPFEKSDPPWWGGFYERMVKIDKEP</sequence>
<accession>A0A8X6LNN8</accession>
<gene>
    <name evidence="1" type="ORF">TNCT_553901</name>
</gene>
<keyword evidence="2" id="KW-1185">Reference proteome</keyword>
<evidence type="ECO:0000313" key="1">
    <source>
        <dbReference type="EMBL" id="GFR14169.1"/>
    </source>
</evidence>
<organism evidence="1 2">
    <name type="scientific">Trichonephila clavata</name>
    <name type="common">Joro spider</name>
    <name type="synonym">Nephila clavata</name>
    <dbReference type="NCBI Taxonomy" id="2740835"/>
    <lineage>
        <taxon>Eukaryota</taxon>
        <taxon>Metazoa</taxon>
        <taxon>Ecdysozoa</taxon>
        <taxon>Arthropoda</taxon>
        <taxon>Chelicerata</taxon>
        <taxon>Arachnida</taxon>
        <taxon>Araneae</taxon>
        <taxon>Araneomorphae</taxon>
        <taxon>Entelegynae</taxon>
        <taxon>Araneoidea</taxon>
        <taxon>Nephilidae</taxon>
        <taxon>Trichonephila</taxon>
    </lineage>
</organism>